<feature type="region of interest" description="Disordered" evidence="1">
    <location>
        <begin position="1"/>
        <end position="30"/>
    </location>
</feature>
<protein>
    <recommendedName>
        <fullName evidence="2">DUF402 domain-containing protein</fullName>
    </recommendedName>
</protein>
<accession>A0ABS4X0L9</accession>
<organism evidence="3 4">
    <name type="scientific">Brachybacterium sacelli</name>
    <dbReference type="NCBI Taxonomy" id="173364"/>
    <lineage>
        <taxon>Bacteria</taxon>
        <taxon>Bacillati</taxon>
        <taxon>Actinomycetota</taxon>
        <taxon>Actinomycetes</taxon>
        <taxon>Micrococcales</taxon>
        <taxon>Dermabacteraceae</taxon>
        <taxon>Brachybacterium</taxon>
    </lineage>
</organism>
<sequence length="238" mass="26493">MTHNGVGRNGAPESLRVGHDDLEPGPHPVGSEVTIRSVEGVPGRRAVGFAVAGVVLHDDDEMTVVASISGSDKAERAGERAGPRGRNIIDSLWNGSYTLGVWDGESVVRIHQRGQCWSIWRFHDGHDWSRAWYGNLEAPWRRTEMGYDTQDWTLDVVADGMPGTDDWEVKLKDEDELDWFVDQGVYTIEQAESIREVGQTLSEAMSSAGLDEERKWSTWAPPRDAQPSSLADGWRHLT</sequence>
<dbReference type="Gene3D" id="2.40.380.10">
    <property type="entry name" value="FomD-like"/>
    <property type="match status" value="1"/>
</dbReference>
<feature type="domain" description="DUF402" evidence="2">
    <location>
        <begin position="93"/>
        <end position="206"/>
    </location>
</feature>
<dbReference type="EMBL" id="JAGIOD010000001">
    <property type="protein sequence ID" value="MBP2381933.1"/>
    <property type="molecule type" value="Genomic_DNA"/>
</dbReference>
<feature type="region of interest" description="Disordered" evidence="1">
    <location>
        <begin position="212"/>
        <end position="238"/>
    </location>
</feature>
<evidence type="ECO:0000313" key="3">
    <source>
        <dbReference type="EMBL" id="MBP2381933.1"/>
    </source>
</evidence>
<dbReference type="InterPro" id="IPR007295">
    <property type="entry name" value="DUF402"/>
</dbReference>
<gene>
    <name evidence="3" type="ORF">JOF43_001890</name>
</gene>
<evidence type="ECO:0000259" key="2">
    <source>
        <dbReference type="Pfam" id="PF04167"/>
    </source>
</evidence>
<proteinExistence type="predicted"/>
<evidence type="ECO:0000313" key="4">
    <source>
        <dbReference type="Proteomes" id="UP001519290"/>
    </source>
</evidence>
<dbReference type="RefSeq" id="WP_209901463.1">
    <property type="nucleotide sequence ID" value="NZ_BAAAJW010000043.1"/>
</dbReference>
<dbReference type="InterPro" id="IPR035930">
    <property type="entry name" value="FomD-like_sf"/>
</dbReference>
<name>A0ABS4X0L9_9MICO</name>
<reference evidence="3 4" key="1">
    <citation type="submission" date="2021-03" db="EMBL/GenBank/DDBJ databases">
        <title>Sequencing the genomes of 1000 actinobacteria strains.</title>
        <authorList>
            <person name="Klenk H.-P."/>
        </authorList>
    </citation>
    <scope>NUCLEOTIDE SEQUENCE [LARGE SCALE GENOMIC DNA]</scope>
    <source>
        <strain evidence="3 4">DSM 14566</strain>
    </source>
</reference>
<dbReference type="Proteomes" id="UP001519290">
    <property type="component" value="Unassembled WGS sequence"/>
</dbReference>
<dbReference type="Pfam" id="PF04167">
    <property type="entry name" value="DUF402"/>
    <property type="match status" value="1"/>
</dbReference>
<comment type="caution">
    <text evidence="3">The sequence shown here is derived from an EMBL/GenBank/DDBJ whole genome shotgun (WGS) entry which is preliminary data.</text>
</comment>
<evidence type="ECO:0000256" key="1">
    <source>
        <dbReference type="SAM" id="MobiDB-lite"/>
    </source>
</evidence>
<keyword evidence="4" id="KW-1185">Reference proteome</keyword>
<dbReference type="SUPFAM" id="SSF159234">
    <property type="entry name" value="FomD-like"/>
    <property type="match status" value="1"/>
</dbReference>